<evidence type="ECO:0000256" key="2">
    <source>
        <dbReference type="ARBA" id="ARBA00022448"/>
    </source>
</evidence>
<feature type="transmembrane region" description="Helical" evidence="9">
    <location>
        <begin position="219"/>
        <end position="241"/>
    </location>
</feature>
<keyword evidence="3 9" id="KW-0812">Transmembrane</keyword>
<evidence type="ECO:0000256" key="1">
    <source>
        <dbReference type="ARBA" id="ARBA00004141"/>
    </source>
</evidence>
<reference evidence="11" key="2">
    <citation type="submission" date="2021-05" db="EMBL/GenBank/DDBJ databases">
        <title>The genome of the haptophyte Pavlova lutheri (Diacronema luteri, Pavlovales) - a model for lipid biosynthesis in eukaryotic algae.</title>
        <authorList>
            <person name="Hulatt C.J."/>
            <person name="Posewitz M.C."/>
        </authorList>
    </citation>
    <scope>NUCLEOTIDE SEQUENCE</scope>
    <source>
        <strain evidence="11">NIVA-4/92</strain>
    </source>
</reference>
<dbReference type="GO" id="GO:0005513">
    <property type="term" value="P:detection of calcium ion"/>
    <property type="evidence" value="ECO:0007669"/>
    <property type="project" value="TreeGrafter"/>
</dbReference>
<keyword evidence="4 9" id="KW-1133">Transmembrane helix</keyword>
<evidence type="ECO:0000313" key="12">
    <source>
        <dbReference type="Proteomes" id="UP000751190"/>
    </source>
</evidence>
<evidence type="ECO:0000256" key="3">
    <source>
        <dbReference type="ARBA" id="ARBA00022692"/>
    </source>
</evidence>
<comment type="subcellular location">
    <subcellularLocation>
        <location evidence="1">Membrane</location>
        <topology evidence="1">Multi-pass membrane protein</topology>
    </subcellularLocation>
</comment>
<proteinExistence type="predicted"/>
<organism evidence="10">
    <name type="scientific">Diacronema lutheri</name>
    <name type="common">Unicellular marine alga</name>
    <name type="synonym">Monochrysis lutheri</name>
    <dbReference type="NCBI Taxonomy" id="2081491"/>
    <lineage>
        <taxon>Eukaryota</taxon>
        <taxon>Haptista</taxon>
        <taxon>Haptophyta</taxon>
        <taxon>Pavlovophyceae</taxon>
        <taxon>Pavlovales</taxon>
        <taxon>Pavlovaceae</taxon>
        <taxon>Diacronema</taxon>
    </lineage>
</organism>
<evidence type="ECO:0000256" key="4">
    <source>
        <dbReference type="ARBA" id="ARBA00022989"/>
    </source>
</evidence>
<evidence type="ECO:0000256" key="8">
    <source>
        <dbReference type="ARBA" id="ARBA00023303"/>
    </source>
</evidence>
<evidence type="ECO:0000313" key="10">
    <source>
        <dbReference type="EMBL" id="CAD8278285.1"/>
    </source>
</evidence>
<dbReference type="GO" id="GO:0015459">
    <property type="term" value="F:potassium channel regulator activity"/>
    <property type="evidence" value="ECO:0007669"/>
    <property type="project" value="TreeGrafter"/>
</dbReference>
<protein>
    <submittedName>
        <fullName evidence="10">Uncharacterized protein</fullName>
    </submittedName>
</protein>
<evidence type="ECO:0000256" key="6">
    <source>
        <dbReference type="ARBA" id="ARBA00023136"/>
    </source>
</evidence>
<reference evidence="10" key="1">
    <citation type="submission" date="2021-01" db="EMBL/GenBank/DDBJ databases">
        <authorList>
            <person name="Corre E."/>
            <person name="Pelletier E."/>
            <person name="Niang G."/>
            <person name="Scheremetjew M."/>
            <person name="Finn R."/>
            <person name="Kale V."/>
            <person name="Holt S."/>
            <person name="Cochrane G."/>
            <person name="Meng A."/>
            <person name="Brown T."/>
            <person name="Cohen L."/>
        </authorList>
    </citation>
    <scope>NUCLEOTIDE SEQUENCE</scope>
    <source>
        <strain evidence="10">RCC1537</strain>
    </source>
</reference>
<evidence type="ECO:0000256" key="7">
    <source>
        <dbReference type="ARBA" id="ARBA00023180"/>
    </source>
</evidence>
<dbReference type="PANTHER" id="PTHR10258:SF8">
    <property type="entry name" value="CALCIUM-ACTIVATED POTASSIUM CHANNEL BK ALPHA SUBUNIT DOMAIN-CONTAINING PROTEIN"/>
    <property type="match status" value="1"/>
</dbReference>
<dbReference type="AlphaFoldDB" id="A0A7R9UWT5"/>
<dbReference type="Proteomes" id="UP000751190">
    <property type="component" value="Unassembled WGS sequence"/>
</dbReference>
<dbReference type="PANTHER" id="PTHR10258">
    <property type="entry name" value="CALCIUM-ACTIVATED POTASSIUM CHANNEL SUBUNIT BETA"/>
    <property type="match status" value="1"/>
</dbReference>
<dbReference type="EMBL" id="HBEB01019468">
    <property type="protein sequence ID" value="CAD8278285.1"/>
    <property type="molecule type" value="Transcribed_RNA"/>
</dbReference>
<keyword evidence="5" id="KW-0406">Ion transport</keyword>
<keyword evidence="12" id="KW-1185">Reference proteome</keyword>
<name>A0A7R9UWT5_DIALT</name>
<evidence type="ECO:0000256" key="9">
    <source>
        <dbReference type="SAM" id="Phobius"/>
    </source>
</evidence>
<keyword evidence="7" id="KW-0325">Glycoprotein</keyword>
<evidence type="ECO:0000313" key="11">
    <source>
        <dbReference type="EMBL" id="KAG8469715.1"/>
    </source>
</evidence>
<dbReference type="OrthoDB" id="10354748at2759"/>
<feature type="transmembrane region" description="Helical" evidence="9">
    <location>
        <begin position="20"/>
        <end position="42"/>
    </location>
</feature>
<dbReference type="InterPro" id="IPR003930">
    <property type="entry name" value="K_chnl_Ca-activ_BK_bsu"/>
</dbReference>
<evidence type="ECO:0000256" key="5">
    <source>
        <dbReference type="ARBA" id="ARBA00023065"/>
    </source>
</evidence>
<dbReference type="EMBL" id="JAGTXO010000002">
    <property type="protein sequence ID" value="KAG8469715.1"/>
    <property type="molecule type" value="Genomic_DNA"/>
</dbReference>
<accession>A0A7R9UWT5</accession>
<dbReference type="GO" id="GO:0015269">
    <property type="term" value="F:calcium-activated potassium channel activity"/>
    <property type="evidence" value="ECO:0007669"/>
    <property type="project" value="InterPro"/>
</dbReference>
<keyword evidence="2" id="KW-0813">Transport</keyword>
<gene>
    <name evidence="11" type="ORF">KFE25_006170</name>
    <name evidence="10" type="ORF">PLUT1463_LOCUS12602</name>
</gene>
<dbReference type="GO" id="GO:0008076">
    <property type="term" value="C:voltage-gated potassium channel complex"/>
    <property type="evidence" value="ECO:0007669"/>
    <property type="project" value="TreeGrafter"/>
</dbReference>
<keyword evidence="8" id="KW-0407">Ion channel</keyword>
<sequence>MGGLQQAGDKRYASILRAFVILSAMSCFAFLTALCVAIGPAIDWARNYEEVNCTINNVQTTNEVECSFPNTERSDAQDNGLAVVPCVQVNVSYTNSSGSLRNCDVAMPRRAVLLAEYSAGSQQREYNSGDYVGPPVPGPDGKVNGRRTSTLTRALFGTRTCTFLDCRRNAREVEAINEQIAERYPLGSSLPCWIYKPRQGESDLAALVVLKQVQSDEEVLAWALTTMMALVLSLPACLFFCCREWLCRCPPPIRDLQFF</sequence>
<keyword evidence="6 9" id="KW-0472">Membrane</keyword>